<reference evidence="5" key="1">
    <citation type="submission" date="2017-01" db="EMBL/GenBank/DDBJ databases">
        <authorList>
            <person name="Varghese N."/>
            <person name="Submissions S."/>
        </authorList>
    </citation>
    <scope>NUCLEOTIDE SEQUENCE [LARGE SCALE GENOMIC DNA]</scope>
    <source>
        <strain evidence="5">DSM 45196</strain>
    </source>
</reference>
<organism evidence="4 5">
    <name type="scientific">Kroppenstedtia eburnea</name>
    <dbReference type="NCBI Taxonomy" id="714067"/>
    <lineage>
        <taxon>Bacteria</taxon>
        <taxon>Bacillati</taxon>
        <taxon>Bacillota</taxon>
        <taxon>Bacilli</taxon>
        <taxon>Bacillales</taxon>
        <taxon>Thermoactinomycetaceae</taxon>
        <taxon>Kroppenstedtia</taxon>
    </lineage>
</organism>
<dbReference type="AlphaFoldDB" id="A0A1N7QAD0"/>
<dbReference type="Pfam" id="PF03358">
    <property type="entry name" value="FMN_red"/>
    <property type="match status" value="1"/>
</dbReference>
<dbReference type="SUPFAM" id="SSF52218">
    <property type="entry name" value="Flavoproteins"/>
    <property type="match status" value="1"/>
</dbReference>
<feature type="domain" description="NADPH-dependent FMN reductase-like" evidence="3">
    <location>
        <begin position="29"/>
        <end position="173"/>
    </location>
</feature>
<keyword evidence="5" id="KW-1185">Reference proteome</keyword>
<name>A0A1N7QAD0_9BACL</name>
<evidence type="ECO:0000313" key="5">
    <source>
        <dbReference type="Proteomes" id="UP000186795"/>
    </source>
</evidence>
<evidence type="ECO:0000256" key="1">
    <source>
        <dbReference type="ARBA" id="ARBA00022630"/>
    </source>
</evidence>
<keyword evidence="1" id="KW-0285">Flavoprotein</keyword>
<dbReference type="PANTHER" id="PTHR43278:SF4">
    <property type="entry name" value="NAD(P)H-DEPENDENT FMN-CONTAINING OXIDOREDUCTASE YWQN-RELATED"/>
    <property type="match status" value="1"/>
</dbReference>
<dbReference type="EMBL" id="FTOD01000023">
    <property type="protein sequence ID" value="SIT19843.1"/>
    <property type="molecule type" value="Genomic_DNA"/>
</dbReference>
<accession>A0A1N7QAD0</accession>
<evidence type="ECO:0000259" key="3">
    <source>
        <dbReference type="Pfam" id="PF03358"/>
    </source>
</evidence>
<proteinExistence type="predicted"/>
<evidence type="ECO:0000256" key="2">
    <source>
        <dbReference type="ARBA" id="ARBA00022643"/>
    </source>
</evidence>
<dbReference type="PANTHER" id="PTHR43278">
    <property type="entry name" value="NAD(P)H-DEPENDENT FMN-CONTAINING OXIDOREDUCTASE YWQN-RELATED"/>
    <property type="match status" value="1"/>
</dbReference>
<dbReference type="InterPro" id="IPR029039">
    <property type="entry name" value="Flavoprotein-like_sf"/>
</dbReference>
<evidence type="ECO:0000313" key="4">
    <source>
        <dbReference type="EMBL" id="SIT19843.1"/>
    </source>
</evidence>
<gene>
    <name evidence="4" type="ORF">SAMN05421790_1239</name>
</gene>
<protein>
    <submittedName>
        <fullName evidence="4">Multimeric flavodoxin WrbA</fullName>
    </submittedName>
</protein>
<sequence length="209" mass="23502">MIPSGVRTGTESCGSLFQSIHERRLSIPVKILTLLGSSRKNGNTEQLADRVTTGLSVTTLRLKETRILPIDDLRHEPGGFQRVDDDYDKCVKQMAEHDVILFATPLYWYGMSGRMKNFVDRWSQSLRDPDWSFREAVRGKQALVVLTGGDSPGMKGLPLIQQFHWIFDFVGMTFLDYVIGTGNKPGEILHDDAALAKAQSLNHLLRTLK</sequence>
<dbReference type="Gene3D" id="3.40.50.360">
    <property type="match status" value="1"/>
</dbReference>
<dbReference type="GO" id="GO:0016491">
    <property type="term" value="F:oxidoreductase activity"/>
    <property type="evidence" value="ECO:0007669"/>
    <property type="project" value="InterPro"/>
</dbReference>
<dbReference type="Proteomes" id="UP000186795">
    <property type="component" value="Unassembled WGS sequence"/>
</dbReference>
<keyword evidence="2" id="KW-0288">FMN</keyword>
<dbReference type="InterPro" id="IPR051796">
    <property type="entry name" value="ISF_SsuE-like"/>
</dbReference>
<dbReference type="InterPro" id="IPR005025">
    <property type="entry name" value="FMN_Rdtase-like_dom"/>
</dbReference>